<evidence type="ECO:0000259" key="4">
    <source>
        <dbReference type="PROSITE" id="PS50943"/>
    </source>
</evidence>
<evidence type="ECO:0000313" key="6">
    <source>
        <dbReference type="Proteomes" id="UP000033632"/>
    </source>
</evidence>
<dbReference type="Gene3D" id="1.10.260.40">
    <property type="entry name" value="lambda repressor-like DNA-binding domains"/>
    <property type="match status" value="1"/>
</dbReference>
<dbReference type="InterPro" id="IPR014710">
    <property type="entry name" value="RmlC-like_jellyroll"/>
</dbReference>
<dbReference type="PROSITE" id="PS50943">
    <property type="entry name" value="HTH_CROC1"/>
    <property type="match status" value="1"/>
</dbReference>
<proteinExistence type="predicted"/>
<evidence type="ECO:0000313" key="5">
    <source>
        <dbReference type="EMBL" id="KKB12919.1"/>
    </source>
</evidence>
<reference evidence="5 6" key="1">
    <citation type="submission" date="2015-03" db="EMBL/GenBank/DDBJ databases">
        <authorList>
            <person name="Hassan Y.I."/>
            <person name="Lepp D."/>
            <person name="Li X.-Z."/>
            <person name="Zhou T."/>
        </authorList>
    </citation>
    <scope>NUCLEOTIDE SEQUENCE [LARGE SCALE GENOMIC DNA]</scope>
    <source>
        <strain evidence="5 6">BD-c194</strain>
    </source>
</reference>
<organism evidence="5 6">
    <name type="scientific">Devosia geojensis</name>
    <dbReference type="NCBI Taxonomy" id="443610"/>
    <lineage>
        <taxon>Bacteria</taxon>
        <taxon>Pseudomonadati</taxon>
        <taxon>Pseudomonadota</taxon>
        <taxon>Alphaproteobacteria</taxon>
        <taxon>Hyphomicrobiales</taxon>
        <taxon>Devosiaceae</taxon>
        <taxon>Devosia</taxon>
    </lineage>
</organism>
<dbReference type="STRING" id="443610.VE25_05025"/>
<dbReference type="SMART" id="SM00530">
    <property type="entry name" value="HTH_XRE"/>
    <property type="match status" value="1"/>
</dbReference>
<dbReference type="SUPFAM" id="SSF51182">
    <property type="entry name" value="RmlC-like cupins"/>
    <property type="match status" value="1"/>
</dbReference>
<dbReference type="InterPro" id="IPR001387">
    <property type="entry name" value="Cro/C1-type_HTH"/>
</dbReference>
<name>A0A0F5FVM8_9HYPH</name>
<comment type="caution">
    <text evidence="5">The sequence shown here is derived from an EMBL/GenBank/DDBJ whole genome shotgun (WGS) entry which is preliminary data.</text>
</comment>
<dbReference type="InterPro" id="IPR010982">
    <property type="entry name" value="Lambda_DNA-bd_dom_sf"/>
</dbReference>
<gene>
    <name evidence="5" type="ORF">VE25_05025</name>
</gene>
<evidence type="ECO:0000256" key="1">
    <source>
        <dbReference type="ARBA" id="ARBA00023015"/>
    </source>
</evidence>
<protein>
    <submittedName>
        <fullName evidence="5">Transcriptional regulator</fullName>
    </submittedName>
</protein>
<keyword evidence="3" id="KW-0804">Transcription</keyword>
<dbReference type="OrthoDB" id="189170at2"/>
<dbReference type="SUPFAM" id="SSF47413">
    <property type="entry name" value="lambda repressor-like DNA-binding domains"/>
    <property type="match status" value="1"/>
</dbReference>
<dbReference type="EMBL" id="JZEX01000056">
    <property type="protein sequence ID" value="KKB12919.1"/>
    <property type="molecule type" value="Genomic_DNA"/>
</dbReference>
<keyword evidence="2" id="KW-0238">DNA-binding</keyword>
<dbReference type="GO" id="GO:0005829">
    <property type="term" value="C:cytosol"/>
    <property type="evidence" value="ECO:0007669"/>
    <property type="project" value="TreeGrafter"/>
</dbReference>
<evidence type="ECO:0000256" key="3">
    <source>
        <dbReference type="ARBA" id="ARBA00023163"/>
    </source>
</evidence>
<dbReference type="PATRIC" id="fig|443610.3.peg.3493"/>
<feature type="domain" description="HTH cro/C1-type" evidence="4">
    <location>
        <begin position="15"/>
        <end position="69"/>
    </location>
</feature>
<dbReference type="AlphaFoldDB" id="A0A0F5FVM8"/>
<dbReference type="CDD" id="cd00093">
    <property type="entry name" value="HTH_XRE"/>
    <property type="match status" value="1"/>
</dbReference>
<dbReference type="CDD" id="cd02209">
    <property type="entry name" value="cupin_XRE_C"/>
    <property type="match status" value="1"/>
</dbReference>
<accession>A0A0F5FVM8</accession>
<dbReference type="GO" id="GO:0003677">
    <property type="term" value="F:DNA binding"/>
    <property type="evidence" value="ECO:0007669"/>
    <property type="project" value="UniProtKB-KW"/>
</dbReference>
<dbReference type="Proteomes" id="UP000033632">
    <property type="component" value="Unassembled WGS sequence"/>
</dbReference>
<dbReference type="PANTHER" id="PTHR46797:SF23">
    <property type="entry name" value="HTH-TYPE TRANSCRIPTIONAL REGULATOR SUTR"/>
    <property type="match status" value="1"/>
</dbReference>
<dbReference type="GO" id="GO:0003700">
    <property type="term" value="F:DNA-binding transcription factor activity"/>
    <property type="evidence" value="ECO:0007669"/>
    <property type="project" value="TreeGrafter"/>
</dbReference>
<evidence type="ECO:0000256" key="2">
    <source>
        <dbReference type="ARBA" id="ARBA00023125"/>
    </source>
</evidence>
<dbReference type="Pfam" id="PF01381">
    <property type="entry name" value="HTH_3"/>
    <property type="match status" value="1"/>
</dbReference>
<dbReference type="RefSeq" id="WP_046107506.1">
    <property type="nucleotide sequence ID" value="NZ_JZEX01000056.1"/>
</dbReference>
<dbReference type="Gene3D" id="2.60.120.10">
    <property type="entry name" value="Jelly Rolls"/>
    <property type="match status" value="1"/>
</dbReference>
<sequence>MHDTTTTPPEIGPGLQAARKARRLTLEQLAQMSGVSRSMLSQIERGEANPTFAVLWNLTQALGIEFSELIAGSSVLHKPAIGVMSAEQTPEIVSGNGACRLRILSPMQTAGESEWYAVEMAAGGTLVSAPHQAGAVEHFTALSGAFSVRSGREERSVAAGETARYPADVDHAIANVSGEVGQGILVLLYR</sequence>
<keyword evidence="6" id="KW-1185">Reference proteome</keyword>
<keyword evidence="1" id="KW-0805">Transcription regulation</keyword>
<dbReference type="PANTHER" id="PTHR46797">
    <property type="entry name" value="HTH-TYPE TRANSCRIPTIONAL REGULATOR"/>
    <property type="match status" value="1"/>
</dbReference>
<dbReference type="InterPro" id="IPR050807">
    <property type="entry name" value="TransReg_Diox_bact_type"/>
</dbReference>
<dbReference type="InterPro" id="IPR011051">
    <property type="entry name" value="RmlC_Cupin_sf"/>
</dbReference>